<reference evidence="1" key="1">
    <citation type="submission" date="2022-07" db="EMBL/GenBank/DDBJ databases">
        <title>Phylogenomic reconstructions and comparative analyses of Kickxellomycotina fungi.</title>
        <authorList>
            <person name="Reynolds N.K."/>
            <person name="Stajich J.E."/>
            <person name="Barry K."/>
            <person name="Grigoriev I.V."/>
            <person name="Crous P."/>
            <person name="Smith M.E."/>
        </authorList>
    </citation>
    <scope>NUCLEOTIDE SEQUENCE</scope>
    <source>
        <strain evidence="1">BCRC 34780</strain>
    </source>
</reference>
<evidence type="ECO:0000313" key="2">
    <source>
        <dbReference type="Proteomes" id="UP001140087"/>
    </source>
</evidence>
<evidence type="ECO:0000313" key="1">
    <source>
        <dbReference type="EMBL" id="KAJ2806017.1"/>
    </source>
</evidence>
<name>A0ACC1LDS4_9FUNG</name>
<organism evidence="1 2">
    <name type="scientific">Coemansia helicoidea</name>
    <dbReference type="NCBI Taxonomy" id="1286919"/>
    <lineage>
        <taxon>Eukaryota</taxon>
        <taxon>Fungi</taxon>
        <taxon>Fungi incertae sedis</taxon>
        <taxon>Zoopagomycota</taxon>
        <taxon>Kickxellomycotina</taxon>
        <taxon>Kickxellomycetes</taxon>
        <taxon>Kickxellales</taxon>
        <taxon>Kickxellaceae</taxon>
        <taxon>Coemansia</taxon>
    </lineage>
</organism>
<accession>A0ACC1LDS4</accession>
<proteinExistence type="predicted"/>
<keyword evidence="2" id="KW-1185">Reference proteome</keyword>
<comment type="caution">
    <text evidence="1">The sequence shown here is derived from an EMBL/GenBank/DDBJ whole genome shotgun (WGS) entry which is preliminary data.</text>
</comment>
<sequence>MRSVGVLVVLAFLALMQMADAWYIQILSKGKLDTYENFDPGCYRLPRIYNGDYYQIAYARTMIYYYESNDCTGYRTVSSKSNPGWANIFHPVRSFKIHHEDH</sequence>
<dbReference type="EMBL" id="JANBUN010000187">
    <property type="protein sequence ID" value="KAJ2806017.1"/>
    <property type="molecule type" value="Genomic_DNA"/>
</dbReference>
<protein>
    <submittedName>
        <fullName evidence="1">Uncharacterized protein</fullName>
    </submittedName>
</protein>
<gene>
    <name evidence="1" type="ORF">H4R21_001045</name>
</gene>
<dbReference type="Proteomes" id="UP001140087">
    <property type="component" value="Unassembled WGS sequence"/>
</dbReference>